<sequence>MSVRFKAALPHRSCLRPRVIHVPRRGRTVPYRQLRIYVVRSCWVGERREEEEEERGRSRETDDGNRESLGTMIGALEYGSGNREGVGGNAGSSCVGQKHGRKHRGRMTGGARDATWAACVLAT</sequence>
<feature type="compositionally biased region" description="Basic and acidic residues" evidence="1">
    <location>
        <begin position="54"/>
        <end position="66"/>
    </location>
</feature>
<dbReference type="EMBL" id="KV875971">
    <property type="protein sequence ID" value="RZR73631.1"/>
    <property type="molecule type" value="Genomic_DNA"/>
</dbReference>
<dbReference type="Proteomes" id="UP000290560">
    <property type="component" value="Unassembled WGS sequence"/>
</dbReference>
<name>A0A445MHG1_ENSVE</name>
<gene>
    <name evidence="2" type="ORF">BHM03_00026535</name>
</gene>
<evidence type="ECO:0000313" key="2">
    <source>
        <dbReference type="EMBL" id="RZR73631.1"/>
    </source>
</evidence>
<dbReference type="AlphaFoldDB" id="A0A445MHG1"/>
<accession>A0A445MHG1</accession>
<organism evidence="2">
    <name type="scientific">Ensete ventricosum</name>
    <name type="common">Abyssinian banana</name>
    <name type="synonym">Musa ensete</name>
    <dbReference type="NCBI Taxonomy" id="4639"/>
    <lineage>
        <taxon>Eukaryota</taxon>
        <taxon>Viridiplantae</taxon>
        <taxon>Streptophyta</taxon>
        <taxon>Embryophyta</taxon>
        <taxon>Tracheophyta</taxon>
        <taxon>Spermatophyta</taxon>
        <taxon>Magnoliopsida</taxon>
        <taxon>Liliopsida</taxon>
        <taxon>Zingiberales</taxon>
        <taxon>Musaceae</taxon>
        <taxon>Ensete</taxon>
    </lineage>
</organism>
<proteinExistence type="predicted"/>
<feature type="region of interest" description="Disordered" evidence="1">
    <location>
        <begin position="46"/>
        <end position="109"/>
    </location>
</feature>
<reference evidence="2" key="1">
    <citation type="journal article" date="2018" name="Data Brief">
        <title>Genome sequence data from 17 accessions of Ensete ventricosum, a staple food crop for millions in Ethiopia.</title>
        <authorList>
            <person name="Yemataw Z."/>
            <person name="Muzemil S."/>
            <person name="Ambachew D."/>
            <person name="Tripathi L."/>
            <person name="Tesfaye K."/>
            <person name="Chala A."/>
            <person name="Farbos A."/>
            <person name="O'Neill P."/>
            <person name="Moore K."/>
            <person name="Grant M."/>
            <person name="Studholme D.J."/>
        </authorList>
    </citation>
    <scope>NUCLEOTIDE SEQUENCE [LARGE SCALE GENOMIC DNA]</scope>
    <source>
        <tissue evidence="2">Leaf</tissue>
    </source>
</reference>
<protein>
    <submittedName>
        <fullName evidence="2">Uncharacterized protein</fullName>
    </submittedName>
</protein>
<evidence type="ECO:0000256" key="1">
    <source>
        <dbReference type="SAM" id="MobiDB-lite"/>
    </source>
</evidence>